<organism evidence="2 3">
    <name type="scientific">Tectimicrobiota bacterium</name>
    <dbReference type="NCBI Taxonomy" id="2528274"/>
    <lineage>
        <taxon>Bacteria</taxon>
        <taxon>Pseudomonadati</taxon>
        <taxon>Nitrospinota/Tectimicrobiota group</taxon>
        <taxon>Candidatus Tectimicrobiota</taxon>
    </lineage>
</organism>
<dbReference type="AlphaFoldDB" id="A0A937W1D2"/>
<protein>
    <submittedName>
        <fullName evidence="2">NAD(P)/FAD-dependent oxidoreductase</fullName>
    </submittedName>
</protein>
<dbReference type="Proteomes" id="UP000712673">
    <property type="component" value="Unassembled WGS sequence"/>
</dbReference>
<proteinExistence type="predicted"/>
<sequence>MIRACWRLHQPTRGDCMTTTGASVGNSYDVLVVGGGPAGTTAATLLARQGLQVALFEREAFPRFHIGESLLPANVPIFERLGCHEAIQQAGFLVKPGASFFDEYEGRGTSTFRFQANTWHPAFAYNVVRATFDDILLQHAARSGVAVYRQYTVRQPRIDTEHVSIQVTTPEGSQHTVQARFLVDASGRTALLGSTMGQREPLPDLGKVALFAHFQGAQRDPEVPAGNIRIYLVRGGWVWWIPFADGTDSIGCVLHARVVKERGGSLDALFQEVLATSPRLVQGLAAARQITLLHSAANFSYRVHPIVGERYLAIGDAAGFVDPVFSAGVFIAMRSAEFATEVILEAFRRSDFRAVTLSPYVARLQRGIGPFLALIRRFYEP</sequence>
<dbReference type="PRINTS" id="PR00420">
    <property type="entry name" value="RNGMNOXGNASE"/>
</dbReference>
<evidence type="ECO:0000313" key="2">
    <source>
        <dbReference type="EMBL" id="MBM3224837.1"/>
    </source>
</evidence>
<dbReference type="PANTHER" id="PTHR43747:SF1">
    <property type="entry name" value="SLR1998 PROTEIN"/>
    <property type="match status" value="1"/>
</dbReference>
<dbReference type="Pfam" id="PF01494">
    <property type="entry name" value="FAD_binding_3"/>
    <property type="match status" value="1"/>
</dbReference>
<dbReference type="GO" id="GO:0071949">
    <property type="term" value="F:FAD binding"/>
    <property type="evidence" value="ECO:0007669"/>
    <property type="project" value="InterPro"/>
</dbReference>
<name>A0A937W1D2_UNCTE</name>
<evidence type="ECO:0000313" key="3">
    <source>
        <dbReference type="Proteomes" id="UP000712673"/>
    </source>
</evidence>
<reference evidence="2" key="1">
    <citation type="submission" date="2019-03" db="EMBL/GenBank/DDBJ databases">
        <title>Lake Tanganyika Metagenome-Assembled Genomes (MAGs).</title>
        <authorList>
            <person name="Tran P."/>
        </authorList>
    </citation>
    <scope>NUCLEOTIDE SEQUENCE</scope>
    <source>
        <strain evidence="2">K_DeepCast_65m_m2_066</strain>
    </source>
</reference>
<dbReference type="InterPro" id="IPR036188">
    <property type="entry name" value="FAD/NAD-bd_sf"/>
</dbReference>
<comment type="caution">
    <text evidence="2">The sequence shown here is derived from an EMBL/GenBank/DDBJ whole genome shotgun (WGS) entry which is preliminary data.</text>
</comment>
<dbReference type="InterPro" id="IPR002938">
    <property type="entry name" value="FAD-bd"/>
</dbReference>
<feature type="domain" description="FAD-binding" evidence="1">
    <location>
        <begin position="28"/>
        <end position="336"/>
    </location>
</feature>
<accession>A0A937W1D2</accession>
<feature type="non-terminal residue" evidence="2">
    <location>
        <position position="381"/>
    </location>
</feature>
<dbReference type="Gene3D" id="3.50.50.60">
    <property type="entry name" value="FAD/NAD(P)-binding domain"/>
    <property type="match status" value="1"/>
</dbReference>
<dbReference type="EMBL" id="VGLS01000416">
    <property type="protein sequence ID" value="MBM3224837.1"/>
    <property type="molecule type" value="Genomic_DNA"/>
</dbReference>
<dbReference type="SUPFAM" id="SSF51905">
    <property type="entry name" value="FAD/NAD(P)-binding domain"/>
    <property type="match status" value="1"/>
</dbReference>
<evidence type="ECO:0000259" key="1">
    <source>
        <dbReference type="Pfam" id="PF01494"/>
    </source>
</evidence>
<dbReference type="InterPro" id="IPR050816">
    <property type="entry name" value="Flavin-dep_Halogenase_NPB"/>
</dbReference>
<gene>
    <name evidence="2" type="ORF">FJZ47_13670</name>
</gene>
<dbReference type="PANTHER" id="PTHR43747">
    <property type="entry name" value="FAD-BINDING PROTEIN"/>
    <property type="match status" value="1"/>
</dbReference>